<name>A0ABS7KU70_CLOSR</name>
<dbReference type="PANTHER" id="PTHR37815:SF3">
    <property type="entry name" value="UPF0397 PROTEIN SPR0429"/>
    <property type="match status" value="1"/>
</dbReference>
<protein>
    <submittedName>
        <fullName evidence="4">ECF transporter S component</fullName>
    </submittedName>
</protein>
<dbReference type="EMBL" id="JAIKTU010000002">
    <property type="protein sequence ID" value="MBY0754361.1"/>
    <property type="molecule type" value="Genomic_DNA"/>
</dbReference>
<dbReference type="InterPro" id="IPR009825">
    <property type="entry name" value="ECF_substrate-spec-like"/>
</dbReference>
<sequence length="183" mass="19342">MQNVHSGEDSRIKMLVLTGLMIALVFISGSIIRIPTLNGFMQPGDCMVLLSAVLLGKKYGTAAGAIGMALVDILGGYIIWAPFTFIIKGLMVLTVAILIERAKKKNFNTYLVAFIVAGLVDIIGYFIGNAIMGGLIMGASNGFIGSIIYATMHIPGDAAQVVLGIVIALPLAKVVNKAKEIMD</sequence>
<comment type="caution">
    <text evidence="4">The sequence shown here is derived from an EMBL/GenBank/DDBJ whole genome shotgun (WGS) entry which is preliminary data.</text>
</comment>
<keyword evidence="1 3" id="KW-0812">Transmembrane</keyword>
<evidence type="ECO:0000313" key="5">
    <source>
        <dbReference type="Proteomes" id="UP001299068"/>
    </source>
</evidence>
<dbReference type="RefSeq" id="WP_221858925.1">
    <property type="nucleotide sequence ID" value="NZ_JAIKTU010000002.1"/>
</dbReference>
<evidence type="ECO:0000313" key="4">
    <source>
        <dbReference type="EMBL" id="MBY0754361.1"/>
    </source>
</evidence>
<organism evidence="4 5">
    <name type="scientific">Clostridium sardiniense</name>
    <name type="common">Clostridium absonum</name>
    <dbReference type="NCBI Taxonomy" id="29369"/>
    <lineage>
        <taxon>Bacteria</taxon>
        <taxon>Bacillati</taxon>
        <taxon>Bacillota</taxon>
        <taxon>Clostridia</taxon>
        <taxon>Eubacteriales</taxon>
        <taxon>Clostridiaceae</taxon>
        <taxon>Clostridium</taxon>
    </lineage>
</organism>
<proteinExistence type="predicted"/>
<feature type="transmembrane region" description="Helical" evidence="3">
    <location>
        <begin position="12"/>
        <end position="34"/>
    </location>
</feature>
<evidence type="ECO:0000256" key="2">
    <source>
        <dbReference type="ARBA" id="ARBA00022989"/>
    </source>
</evidence>
<feature type="transmembrane region" description="Helical" evidence="3">
    <location>
        <begin position="111"/>
        <end position="138"/>
    </location>
</feature>
<dbReference type="Gene3D" id="1.10.1760.20">
    <property type="match status" value="1"/>
</dbReference>
<feature type="transmembrane region" description="Helical" evidence="3">
    <location>
        <begin position="46"/>
        <end position="71"/>
    </location>
</feature>
<keyword evidence="2 3" id="KW-1133">Transmembrane helix</keyword>
<feature type="transmembrane region" description="Helical" evidence="3">
    <location>
        <begin position="77"/>
        <end position="99"/>
    </location>
</feature>
<keyword evidence="3" id="KW-0472">Membrane</keyword>
<dbReference type="Proteomes" id="UP001299068">
    <property type="component" value="Unassembled WGS sequence"/>
</dbReference>
<dbReference type="Pfam" id="PF07155">
    <property type="entry name" value="ECF-ribofla_trS"/>
    <property type="match status" value="1"/>
</dbReference>
<evidence type="ECO:0000256" key="3">
    <source>
        <dbReference type="SAM" id="Phobius"/>
    </source>
</evidence>
<evidence type="ECO:0000256" key="1">
    <source>
        <dbReference type="ARBA" id="ARBA00022692"/>
    </source>
</evidence>
<feature type="transmembrane region" description="Helical" evidence="3">
    <location>
        <begin position="158"/>
        <end position="175"/>
    </location>
</feature>
<keyword evidence="5" id="KW-1185">Reference proteome</keyword>
<reference evidence="4 5" key="1">
    <citation type="journal article" date="2021" name="Cell Host Microbe">
        <title>in vivo commensal control of Clostridioides difficile virulence.</title>
        <authorList>
            <person name="Girinathan B.P."/>
            <person name="Dibenedetto N."/>
            <person name="Worley J.N."/>
            <person name="Peltier J."/>
            <person name="Arrieta-Ortiz M.L."/>
            <person name="Rupa Christinal Immanuel S."/>
            <person name="Lavin R."/>
            <person name="Delaney M.L."/>
            <person name="Cummins C."/>
            <person name="Hoffmann M."/>
            <person name="Luo Y."/>
            <person name="Gonzalez-Escalona N."/>
            <person name="Allard M."/>
            <person name="Onderdonk A.B."/>
            <person name="Gerber G.K."/>
            <person name="Sonenshein A.L."/>
            <person name="Baliga N."/>
            <person name="Dupuy B."/>
            <person name="Bry L."/>
        </authorList>
    </citation>
    <scope>NUCLEOTIDE SEQUENCE [LARGE SCALE GENOMIC DNA]</scope>
    <source>
        <strain evidence="4 5">DSM 599</strain>
    </source>
</reference>
<accession>A0ABS7KU70</accession>
<gene>
    <name evidence="4" type="ORF">K5V21_02720</name>
</gene>
<dbReference type="PANTHER" id="PTHR37815">
    <property type="entry name" value="UPF0397 PROTEIN BC_2624-RELATED"/>
    <property type="match status" value="1"/>
</dbReference>